<sequence length="293" mass="33104">MGSAGLRSEVVSSQSLRVFFGVRVAVLVAALVCMRSSRARLGEIQGRLLGCLPSSPCVPETPSSDMNLPVMVKLCTGICEGCPEMPTLPRNGCSLSWKCRGEAAAGCKGCLVSSPFFWLQSCCNSTKMEGSKEKIILNIGGIRYETYSSTLQTFPGTKLCSLTEPNASSIYDYDPTTKEFFFDRSAEIFSYVLNYYRTKHFHCPIDTCRSVLEEELAFWEINEAQLASCCWLKLNNREVQPEEFDILDENEQTEDQCLIVQTERRDLSWRTRWQPKIWSMFEKPFSSFSAKLQ</sequence>
<dbReference type="AlphaFoldDB" id="A0A8B9IVQ6"/>
<dbReference type="GO" id="GO:0001508">
    <property type="term" value="P:action potential"/>
    <property type="evidence" value="ECO:0007669"/>
    <property type="project" value="TreeGrafter"/>
</dbReference>
<dbReference type="Gene3D" id="3.30.710.10">
    <property type="entry name" value="Potassium Channel Kv1.1, Chain A"/>
    <property type="match status" value="1"/>
</dbReference>
<keyword evidence="10" id="KW-1185">Reference proteome</keyword>
<dbReference type="InterPro" id="IPR003974">
    <property type="entry name" value="K_chnl_volt-dep_Kv3"/>
</dbReference>
<protein>
    <recommendedName>
        <fullName evidence="8">BTB domain-containing protein</fullName>
    </recommendedName>
</protein>
<dbReference type="PANTHER" id="PTHR11537:SF235">
    <property type="entry name" value="POTASSIUM VOLTAGE-GATED CHANNEL SUBFAMILY C MEMBER 1-LIKE"/>
    <property type="match status" value="1"/>
</dbReference>
<comment type="subcellular location">
    <subcellularLocation>
        <location evidence="1">Membrane</location>
        <topology evidence="1">Multi-pass membrane protein</topology>
    </subcellularLocation>
</comment>
<dbReference type="FunFam" id="3.30.710.10:FF:000020">
    <property type="entry name" value="Potassium voltage-gated channel protein Shaw"/>
    <property type="match status" value="1"/>
</dbReference>
<dbReference type="SUPFAM" id="SSF54695">
    <property type="entry name" value="POZ domain"/>
    <property type="match status" value="1"/>
</dbReference>
<dbReference type="Pfam" id="PF02214">
    <property type="entry name" value="BTB_2"/>
    <property type="match status" value="1"/>
</dbReference>
<organism evidence="9 10">
    <name type="scientific">Amazona collaria</name>
    <name type="common">yellow-billed parrot</name>
    <dbReference type="NCBI Taxonomy" id="241587"/>
    <lineage>
        <taxon>Eukaryota</taxon>
        <taxon>Metazoa</taxon>
        <taxon>Chordata</taxon>
        <taxon>Craniata</taxon>
        <taxon>Vertebrata</taxon>
        <taxon>Euteleostomi</taxon>
        <taxon>Archelosauria</taxon>
        <taxon>Archosauria</taxon>
        <taxon>Dinosauria</taxon>
        <taxon>Saurischia</taxon>
        <taxon>Theropoda</taxon>
        <taxon>Coelurosauria</taxon>
        <taxon>Aves</taxon>
        <taxon>Neognathae</taxon>
        <taxon>Neoaves</taxon>
        <taxon>Telluraves</taxon>
        <taxon>Australaves</taxon>
        <taxon>Psittaciformes</taxon>
        <taxon>Psittacidae</taxon>
        <taxon>Amazona</taxon>
    </lineage>
</organism>
<dbReference type="Proteomes" id="UP000694522">
    <property type="component" value="Unplaced"/>
</dbReference>
<keyword evidence="3" id="KW-0812">Transmembrane</keyword>
<dbReference type="SMART" id="SM00225">
    <property type="entry name" value="BTB"/>
    <property type="match status" value="1"/>
</dbReference>
<dbReference type="GO" id="GO:0032809">
    <property type="term" value="C:neuronal cell body membrane"/>
    <property type="evidence" value="ECO:0007669"/>
    <property type="project" value="TreeGrafter"/>
</dbReference>
<evidence type="ECO:0000256" key="4">
    <source>
        <dbReference type="ARBA" id="ARBA00022989"/>
    </source>
</evidence>
<dbReference type="GO" id="GO:0008076">
    <property type="term" value="C:voltage-gated potassium channel complex"/>
    <property type="evidence" value="ECO:0007669"/>
    <property type="project" value="InterPro"/>
</dbReference>
<dbReference type="GO" id="GO:0005251">
    <property type="term" value="F:delayed rectifier potassium channel activity"/>
    <property type="evidence" value="ECO:0007669"/>
    <property type="project" value="TreeGrafter"/>
</dbReference>
<dbReference type="PANTHER" id="PTHR11537">
    <property type="entry name" value="VOLTAGE-GATED POTASSIUM CHANNEL"/>
    <property type="match status" value="1"/>
</dbReference>
<evidence type="ECO:0000256" key="6">
    <source>
        <dbReference type="ARBA" id="ARBA00023136"/>
    </source>
</evidence>
<dbReference type="GO" id="GO:0042734">
    <property type="term" value="C:presynaptic membrane"/>
    <property type="evidence" value="ECO:0007669"/>
    <property type="project" value="TreeGrafter"/>
</dbReference>
<dbReference type="GO" id="GO:0045211">
    <property type="term" value="C:postsynaptic membrane"/>
    <property type="evidence" value="ECO:0007669"/>
    <property type="project" value="TreeGrafter"/>
</dbReference>
<feature type="domain" description="BTB" evidence="8">
    <location>
        <begin position="133"/>
        <end position="236"/>
    </location>
</feature>
<dbReference type="Ensembl" id="ENSACOT00000009876.1">
    <property type="protein sequence ID" value="ENSACOP00000009546.1"/>
    <property type="gene ID" value="ENSACOG00000006661.1"/>
</dbReference>
<dbReference type="GO" id="GO:0032590">
    <property type="term" value="C:dendrite membrane"/>
    <property type="evidence" value="ECO:0007669"/>
    <property type="project" value="TreeGrafter"/>
</dbReference>
<reference evidence="9" key="2">
    <citation type="submission" date="2025-09" db="UniProtKB">
        <authorList>
            <consortium name="Ensembl"/>
        </authorList>
    </citation>
    <scope>IDENTIFICATION</scope>
</reference>
<dbReference type="GO" id="GO:0051260">
    <property type="term" value="P:protein homooligomerization"/>
    <property type="evidence" value="ECO:0007669"/>
    <property type="project" value="InterPro"/>
</dbReference>
<reference evidence="9" key="1">
    <citation type="submission" date="2025-08" db="UniProtKB">
        <authorList>
            <consortium name="Ensembl"/>
        </authorList>
    </citation>
    <scope>IDENTIFICATION</scope>
</reference>
<dbReference type="InterPro" id="IPR028325">
    <property type="entry name" value="VG_K_chnl"/>
</dbReference>
<accession>A0A8B9IVQ6</accession>
<dbReference type="PRINTS" id="PR00169">
    <property type="entry name" value="KCHANNEL"/>
</dbReference>
<evidence type="ECO:0000313" key="10">
    <source>
        <dbReference type="Proteomes" id="UP000694522"/>
    </source>
</evidence>
<evidence type="ECO:0000256" key="1">
    <source>
        <dbReference type="ARBA" id="ARBA00004141"/>
    </source>
</evidence>
<keyword evidence="6" id="KW-0472">Membrane</keyword>
<evidence type="ECO:0000256" key="5">
    <source>
        <dbReference type="ARBA" id="ARBA00023065"/>
    </source>
</evidence>
<dbReference type="InterPro" id="IPR000210">
    <property type="entry name" value="BTB/POZ_dom"/>
</dbReference>
<dbReference type="InterPro" id="IPR011333">
    <property type="entry name" value="SKP1/BTB/POZ_sf"/>
</dbReference>
<keyword evidence="7" id="KW-0407">Ion channel</keyword>
<keyword evidence="4" id="KW-1133">Transmembrane helix</keyword>
<evidence type="ECO:0000313" key="9">
    <source>
        <dbReference type="Ensembl" id="ENSACOP00000009546.1"/>
    </source>
</evidence>
<evidence type="ECO:0000256" key="3">
    <source>
        <dbReference type="ARBA" id="ARBA00022692"/>
    </source>
</evidence>
<proteinExistence type="predicted"/>
<evidence type="ECO:0000256" key="7">
    <source>
        <dbReference type="ARBA" id="ARBA00023303"/>
    </source>
</evidence>
<evidence type="ECO:0000259" key="8">
    <source>
        <dbReference type="SMART" id="SM00225"/>
    </source>
</evidence>
<dbReference type="GO" id="GO:0043679">
    <property type="term" value="C:axon terminus"/>
    <property type="evidence" value="ECO:0007669"/>
    <property type="project" value="TreeGrafter"/>
</dbReference>
<keyword evidence="2" id="KW-0813">Transport</keyword>
<keyword evidence="5" id="KW-0406">Ion transport</keyword>
<name>A0A8B9IVQ6_9PSIT</name>
<evidence type="ECO:0000256" key="2">
    <source>
        <dbReference type="ARBA" id="ARBA00022448"/>
    </source>
</evidence>
<dbReference type="PRINTS" id="PR01498">
    <property type="entry name" value="SHAWCHANNEL"/>
</dbReference>
<dbReference type="InterPro" id="IPR003131">
    <property type="entry name" value="T1-type_BTB"/>
</dbReference>